<sequence>MTQRQGYRVRVGEREHEVEIEIDAAGERRILVDGQALEVADAGAHAVRVGPQGPQDARQLELTLAGEPRPSEAWVGVVGARVQVEVRTEQEARLAAALGKGASGSAGGSLAAPMPGRVVKILVSEGEVVELGAPAIIVEAMKMENELHTPSAGVVRRVEVAEGETVDAGQVLIEIEPDPPADE</sequence>
<dbReference type="SUPFAM" id="SSF51230">
    <property type="entry name" value="Single hybrid motif"/>
    <property type="match status" value="1"/>
</dbReference>
<dbReference type="GO" id="GO:0034029">
    <property type="term" value="F:2-oxoglutarate carboxylase activity"/>
    <property type="evidence" value="ECO:0007669"/>
    <property type="project" value="UniProtKB-EC"/>
</dbReference>
<organism evidence="3 4">
    <name type="scientific">Enhygromyxa salina</name>
    <dbReference type="NCBI Taxonomy" id="215803"/>
    <lineage>
        <taxon>Bacteria</taxon>
        <taxon>Pseudomonadati</taxon>
        <taxon>Myxococcota</taxon>
        <taxon>Polyangia</taxon>
        <taxon>Nannocystales</taxon>
        <taxon>Nannocystaceae</taxon>
        <taxon>Enhygromyxa</taxon>
    </lineage>
</organism>
<dbReference type="InterPro" id="IPR050709">
    <property type="entry name" value="Biotin_Carboxyl_Carrier/Decarb"/>
</dbReference>
<feature type="domain" description="Lipoyl-binding" evidence="2">
    <location>
        <begin position="100"/>
        <end position="176"/>
    </location>
</feature>
<proteinExistence type="predicted"/>
<dbReference type="FunFam" id="2.40.50.100:FF:000003">
    <property type="entry name" value="Acetyl-CoA carboxylase biotin carboxyl carrier protein"/>
    <property type="match status" value="1"/>
</dbReference>
<protein>
    <submittedName>
        <fullName evidence="3">2-oxoglutarate carboxylase large subunit</fullName>
        <ecNumber evidence="3">6.4.1.7</ecNumber>
    </submittedName>
</protein>
<dbReference type="OrthoDB" id="9812676at2"/>
<dbReference type="PANTHER" id="PTHR45266">
    <property type="entry name" value="OXALOACETATE DECARBOXYLASE ALPHA CHAIN"/>
    <property type="match status" value="1"/>
</dbReference>
<dbReference type="RefSeq" id="WP_106395144.1">
    <property type="nucleotide sequence ID" value="NZ_PVNK01000262.1"/>
</dbReference>
<dbReference type="CDD" id="cd06850">
    <property type="entry name" value="biotinyl_domain"/>
    <property type="match status" value="1"/>
</dbReference>
<dbReference type="Proteomes" id="UP000237968">
    <property type="component" value="Unassembled WGS sequence"/>
</dbReference>
<evidence type="ECO:0000313" key="3">
    <source>
        <dbReference type="EMBL" id="PRP90996.1"/>
    </source>
</evidence>
<dbReference type="PROSITE" id="PS50968">
    <property type="entry name" value="BIOTINYL_LIPOYL"/>
    <property type="match status" value="1"/>
</dbReference>
<comment type="caution">
    <text evidence="3">The sequence shown here is derived from an EMBL/GenBank/DDBJ whole genome shotgun (WGS) entry which is preliminary data.</text>
</comment>
<evidence type="ECO:0000256" key="1">
    <source>
        <dbReference type="ARBA" id="ARBA00023267"/>
    </source>
</evidence>
<keyword evidence="3" id="KW-0436">Ligase</keyword>
<dbReference type="EMBL" id="PVNK01000262">
    <property type="protein sequence ID" value="PRP90996.1"/>
    <property type="molecule type" value="Genomic_DNA"/>
</dbReference>
<reference evidence="3 4" key="1">
    <citation type="submission" date="2018-03" db="EMBL/GenBank/DDBJ databases">
        <title>Draft Genome Sequences of the Obligatory Marine Myxobacteria Enhygromyxa salina SWB005.</title>
        <authorList>
            <person name="Poehlein A."/>
            <person name="Moghaddam J.A."/>
            <person name="Harms H."/>
            <person name="Alanjari M."/>
            <person name="Koenig G.M."/>
            <person name="Daniel R."/>
            <person name="Schaeberle T.F."/>
        </authorList>
    </citation>
    <scope>NUCLEOTIDE SEQUENCE [LARGE SCALE GENOMIC DNA]</scope>
    <source>
        <strain evidence="3 4">SWB005</strain>
    </source>
</reference>
<evidence type="ECO:0000313" key="4">
    <source>
        <dbReference type="Proteomes" id="UP000237968"/>
    </source>
</evidence>
<dbReference type="InterPro" id="IPR011053">
    <property type="entry name" value="Single_hybrid_motif"/>
</dbReference>
<gene>
    <name evidence="3" type="primary">cfiA</name>
    <name evidence="3" type="ORF">ENSA5_59520</name>
</gene>
<dbReference type="InterPro" id="IPR000089">
    <property type="entry name" value="Biotin_lipoyl"/>
</dbReference>
<accession>A0A2S9XDQ7</accession>
<keyword evidence="4" id="KW-1185">Reference proteome</keyword>
<evidence type="ECO:0000259" key="2">
    <source>
        <dbReference type="PROSITE" id="PS50968"/>
    </source>
</evidence>
<dbReference type="PANTHER" id="PTHR45266:SF3">
    <property type="entry name" value="OXALOACETATE DECARBOXYLASE ALPHA CHAIN"/>
    <property type="match status" value="1"/>
</dbReference>
<dbReference type="EC" id="6.4.1.7" evidence="3"/>
<dbReference type="AlphaFoldDB" id="A0A2S9XDQ7"/>
<dbReference type="Pfam" id="PF00364">
    <property type="entry name" value="Biotin_lipoyl"/>
    <property type="match status" value="1"/>
</dbReference>
<keyword evidence="1" id="KW-0092">Biotin</keyword>
<name>A0A2S9XDQ7_9BACT</name>
<dbReference type="Gene3D" id="2.40.50.100">
    <property type="match status" value="1"/>
</dbReference>